<protein>
    <submittedName>
        <fullName evidence="1">Predicted protein</fullName>
    </submittedName>
</protein>
<dbReference type="AlphaFoldDB" id="D6A776"/>
<evidence type="ECO:0000313" key="1">
    <source>
        <dbReference type="EMBL" id="EFE71902.2"/>
    </source>
</evidence>
<dbReference type="EMBL" id="DS999641">
    <property type="protein sequence ID" value="EFE71902.2"/>
    <property type="molecule type" value="Genomic_DNA"/>
</dbReference>
<proteinExistence type="predicted"/>
<reference evidence="2" key="1">
    <citation type="submission" date="2008-12" db="EMBL/GenBank/DDBJ databases">
        <title>Annotation of Streptomyces ghanaensis ATCC 14672.</title>
        <authorList>
            <consortium name="The Broad Institute Genome Sequencing Platform"/>
            <consortium name="Broad Institute Microbial Sequencing Center"/>
            <person name="Fischbach M."/>
            <person name="Ward D."/>
            <person name="Young S."/>
            <person name="Kodira C.D."/>
            <person name="Zeng Q."/>
            <person name="Koehrsen M."/>
            <person name="Godfrey P."/>
            <person name="Alvarado L."/>
            <person name="Berlin A.M."/>
            <person name="Borenstein D."/>
            <person name="Chen Z."/>
            <person name="Engels R."/>
            <person name="Freedman E."/>
            <person name="Gellesch M."/>
            <person name="Goldberg J."/>
            <person name="Griggs A."/>
            <person name="Gujja S."/>
            <person name="Heiman D.I."/>
            <person name="Hepburn T.A."/>
            <person name="Howarth C."/>
            <person name="Jen D."/>
            <person name="Larson L."/>
            <person name="Lewis B."/>
            <person name="Mehta T."/>
            <person name="Park D."/>
            <person name="Pearson M."/>
            <person name="Roberts A."/>
            <person name="Saif S."/>
            <person name="Shea T.D."/>
            <person name="Shenoy N."/>
            <person name="Sisk P."/>
            <person name="Stolte C."/>
            <person name="Sykes S.N."/>
            <person name="Walk T."/>
            <person name="White J."/>
            <person name="Yandava C."/>
            <person name="Straight P."/>
            <person name="Clardy J."/>
            <person name="Hung D."/>
            <person name="Kolter R."/>
            <person name="Mekalanos J."/>
            <person name="Walker S."/>
            <person name="Walsh C.T."/>
            <person name="Wieland B.L.C."/>
            <person name="Ilzarbe M."/>
            <person name="Galagan J."/>
            <person name="Nusbaum C."/>
            <person name="Birren B."/>
        </authorList>
    </citation>
    <scope>NUCLEOTIDE SEQUENCE [LARGE SCALE GENOMIC DNA]</scope>
    <source>
        <strain evidence="2">ATCC 14672 / DSM 40746 / JCM 4963 / KCTC 9882 / NRRL B-12104 / FH 1290</strain>
    </source>
</reference>
<gene>
    <name evidence="1" type="ORF">SSFG_07138</name>
</gene>
<organism evidence="1 2">
    <name type="scientific">Streptomyces viridosporus (strain ATCC 14672 / DSM 40746 / JCM 4963 / KCTC 9882 / NRRL B-12104 / FH 1290)</name>
    <name type="common">Streptomyces ghanaensis</name>
    <dbReference type="NCBI Taxonomy" id="566461"/>
    <lineage>
        <taxon>Bacteria</taxon>
        <taxon>Bacillati</taxon>
        <taxon>Actinomycetota</taxon>
        <taxon>Actinomycetes</taxon>
        <taxon>Kitasatosporales</taxon>
        <taxon>Streptomycetaceae</taxon>
        <taxon>Streptomyces</taxon>
    </lineage>
</organism>
<sequence>MTERLHNKLRLGDYSANLSDKKDHPVTQLSGLLASRAAAEFPLEFSTGTP</sequence>
<evidence type="ECO:0000313" key="2">
    <source>
        <dbReference type="Proteomes" id="UP000003824"/>
    </source>
</evidence>
<dbReference type="Proteomes" id="UP000003824">
    <property type="component" value="Unassembled WGS sequence"/>
</dbReference>
<name>D6A776_STRV1</name>
<accession>D6A776</accession>